<protein>
    <submittedName>
        <fullName evidence="8">ABC-type uncharacterized transport system, permease component</fullName>
    </submittedName>
</protein>
<reference evidence="8 9" key="1">
    <citation type="journal article" date="2012" name="Genome Biol. Evol.">
        <title>Genome Sequence of the Mesophilic Thermotogales Bacterium Mesotoga prima MesG1.Ag.4.2 Reveals the Largest Thermotogales Genome To Date.</title>
        <authorList>
            <person name="Zhaxybayeva O."/>
            <person name="Swithers K.S."/>
            <person name="Foght J."/>
            <person name="Green A.G."/>
            <person name="Bruce D."/>
            <person name="Detter C."/>
            <person name="Han S."/>
            <person name="Teshima H."/>
            <person name="Han J."/>
            <person name="Woyke T."/>
            <person name="Pitluck S."/>
            <person name="Nolan M."/>
            <person name="Ivanova N."/>
            <person name="Pati A."/>
            <person name="Land M.L."/>
            <person name="Dlutek M."/>
            <person name="Doolittle W.F."/>
            <person name="Noll K.M."/>
            <person name="Nesbo C.L."/>
        </authorList>
    </citation>
    <scope>NUCLEOTIDE SEQUENCE [LARGE SCALE GENOMIC DNA]</scope>
    <source>
        <strain evidence="8">MesG1.Ag.4.2</strain>
        <strain evidence="9">mesG1.Ag.4.2</strain>
    </source>
</reference>
<dbReference type="KEGG" id="mpg:Theba_1734"/>
<dbReference type="PANTHER" id="PTHR47089:SF1">
    <property type="entry name" value="GUANOSINE ABC TRANSPORTER PERMEASE PROTEIN NUPP"/>
    <property type="match status" value="1"/>
</dbReference>
<evidence type="ECO:0000256" key="4">
    <source>
        <dbReference type="ARBA" id="ARBA00022989"/>
    </source>
</evidence>
<sequence precursor="true">MQAARTLSLRKLLLSLLLVVCILSVWALIIWFGGESPFKGFSFIIEGSLGNHYQLLSTLNKMVPLILAAAAVAVPAWTGMWNIGGEGQLLLGAFGAALVGFSIDFGAGIVNIVVALLVSAAFGMAWAAWPAIFKIKLRMDEVVTTLMGNYIAAQLIAYLINKPFRDPRSPLAQTPYIKSNYVIPYLFEGSQFSATFFIAIGIVLVLFVFRKKFIMGYEFEITGSNSVFAELSGVKVKKIKLLSMLIGGALAGLAGGLLVLGMTQRVMQSFPPGYGFTGLLICLLAFNDPLIIIGIAFLFSVLQTGSVNLQLFSSVPAEISGVLQAVMVLFVAAFKTFIVGRGDN</sequence>
<name>I2F638_9BACT</name>
<evidence type="ECO:0000313" key="8">
    <source>
        <dbReference type="EMBL" id="AFK07391.1"/>
    </source>
</evidence>
<accession>I2F638</accession>
<organism evidence="8 9">
    <name type="scientific">Mesotoga prima MesG1.Ag.4.2</name>
    <dbReference type="NCBI Taxonomy" id="660470"/>
    <lineage>
        <taxon>Bacteria</taxon>
        <taxon>Thermotogati</taxon>
        <taxon>Thermotogota</taxon>
        <taxon>Thermotogae</taxon>
        <taxon>Kosmotogales</taxon>
        <taxon>Kosmotogaceae</taxon>
        <taxon>Mesotoga</taxon>
    </lineage>
</organism>
<dbReference type="PANTHER" id="PTHR47089">
    <property type="entry name" value="ABC TRANSPORTER, PERMEASE PROTEIN"/>
    <property type="match status" value="1"/>
</dbReference>
<keyword evidence="2" id="KW-1003">Cell membrane</keyword>
<evidence type="ECO:0000256" key="1">
    <source>
        <dbReference type="ARBA" id="ARBA00004651"/>
    </source>
</evidence>
<dbReference type="RefSeq" id="WP_014731215.1">
    <property type="nucleotide sequence ID" value="NC_017934.1"/>
</dbReference>
<keyword evidence="5 6" id="KW-0472">Membrane</keyword>
<feature type="transmembrane region" description="Helical" evidence="6">
    <location>
        <begin position="241"/>
        <end position="262"/>
    </location>
</feature>
<evidence type="ECO:0000256" key="2">
    <source>
        <dbReference type="ARBA" id="ARBA00022475"/>
    </source>
</evidence>
<dbReference type="GO" id="GO:0005886">
    <property type="term" value="C:plasma membrane"/>
    <property type="evidence" value="ECO:0007669"/>
    <property type="project" value="UniProtKB-SubCell"/>
</dbReference>
<feature type="transmembrane region" description="Helical" evidence="6">
    <location>
        <begin position="62"/>
        <end position="80"/>
    </location>
</feature>
<dbReference type="Proteomes" id="UP000002881">
    <property type="component" value="Chromosome"/>
</dbReference>
<evidence type="ECO:0000256" key="6">
    <source>
        <dbReference type="SAM" id="Phobius"/>
    </source>
</evidence>
<dbReference type="EMBL" id="CP003532">
    <property type="protein sequence ID" value="AFK07391.1"/>
    <property type="molecule type" value="Genomic_DNA"/>
</dbReference>
<dbReference type="CDD" id="cd06580">
    <property type="entry name" value="TM_PBP1_transp_TpRbsC_like"/>
    <property type="match status" value="1"/>
</dbReference>
<feature type="transmembrane region" description="Helical" evidence="6">
    <location>
        <begin position="141"/>
        <end position="160"/>
    </location>
</feature>
<dbReference type="GO" id="GO:0022857">
    <property type="term" value="F:transmembrane transporter activity"/>
    <property type="evidence" value="ECO:0007669"/>
    <property type="project" value="InterPro"/>
</dbReference>
<keyword evidence="4 6" id="KW-1133">Transmembrane helix</keyword>
<dbReference type="KEGG" id="mpg:Theba_1657"/>
<proteinExistence type="predicted"/>
<keyword evidence="3 6" id="KW-0812">Transmembrane</keyword>
<feature type="transmembrane region" description="Helical" evidence="6">
    <location>
        <begin position="311"/>
        <end position="334"/>
    </location>
</feature>
<dbReference type="eggNOG" id="COG4603">
    <property type="taxonomic scope" value="Bacteria"/>
</dbReference>
<evidence type="ECO:0000313" key="9">
    <source>
        <dbReference type="Proteomes" id="UP000002881"/>
    </source>
</evidence>
<evidence type="ECO:0000313" key="7">
    <source>
        <dbReference type="EMBL" id="AFK07320.1"/>
    </source>
</evidence>
<keyword evidence="9" id="KW-1185">Reference proteome</keyword>
<dbReference type="EMBL" id="CP003532">
    <property type="protein sequence ID" value="AFK07320.1"/>
    <property type="molecule type" value="Genomic_DNA"/>
</dbReference>
<evidence type="ECO:0000256" key="3">
    <source>
        <dbReference type="ARBA" id="ARBA00022692"/>
    </source>
</evidence>
<feature type="transmembrane region" description="Helical" evidence="6">
    <location>
        <begin position="109"/>
        <end position="129"/>
    </location>
</feature>
<feature type="transmembrane region" description="Helical" evidence="6">
    <location>
        <begin position="191"/>
        <end position="209"/>
    </location>
</feature>
<gene>
    <name evidence="7" type="ORF">Theba_1657</name>
    <name evidence="8" type="ORF">Theba_1734</name>
</gene>
<comment type="subcellular location">
    <subcellularLocation>
        <location evidence="1">Cell membrane</location>
        <topology evidence="1">Multi-pass membrane protein</topology>
    </subcellularLocation>
</comment>
<dbReference type="GeneID" id="87107509"/>
<dbReference type="InterPro" id="IPR001851">
    <property type="entry name" value="ABC_transp_permease"/>
</dbReference>
<feature type="transmembrane region" description="Helical" evidence="6">
    <location>
        <begin position="12"/>
        <end position="33"/>
    </location>
</feature>
<feature type="transmembrane region" description="Helical" evidence="6">
    <location>
        <begin position="274"/>
        <end position="299"/>
    </location>
</feature>
<dbReference type="STRING" id="660470.Theba_1657"/>
<dbReference type="Pfam" id="PF02653">
    <property type="entry name" value="BPD_transp_2"/>
    <property type="match status" value="1"/>
</dbReference>
<dbReference type="AlphaFoldDB" id="I2F638"/>
<feature type="transmembrane region" description="Helical" evidence="6">
    <location>
        <begin position="87"/>
        <end position="103"/>
    </location>
</feature>
<dbReference type="HOGENOM" id="CLU_040769_0_3_0"/>
<evidence type="ECO:0000256" key="5">
    <source>
        <dbReference type="ARBA" id="ARBA00023136"/>
    </source>
</evidence>